<evidence type="ECO:0000313" key="3">
    <source>
        <dbReference type="Proteomes" id="UP000712281"/>
    </source>
</evidence>
<comment type="caution">
    <text evidence="2">The sequence shown here is derived from an EMBL/GenBank/DDBJ whole genome shotgun (WGS) entry which is preliminary data.</text>
</comment>
<evidence type="ECO:0000256" key="1">
    <source>
        <dbReference type="SAM" id="MobiDB-lite"/>
    </source>
</evidence>
<feature type="region of interest" description="Disordered" evidence="1">
    <location>
        <begin position="1"/>
        <end position="25"/>
    </location>
</feature>
<gene>
    <name evidence="2" type="ORF">F2Q68_00033567</name>
</gene>
<organism evidence="2 3">
    <name type="scientific">Brassica cretica</name>
    <name type="common">Mustard</name>
    <dbReference type="NCBI Taxonomy" id="69181"/>
    <lineage>
        <taxon>Eukaryota</taxon>
        <taxon>Viridiplantae</taxon>
        <taxon>Streptophyta</taxon>
        <taxon>Embryophyta</taxon>
        <taxon>Tracheophyta</taxon>
        <taxon>Spermatophyta</taxon>
        <taxon>Magnoliopsida</taxon>
        <taxon>eudicotyledons</taxon>
        <taxon>Gunneridae</taxon>
        <taxon>Pentapetalae</taxon>
        <taxon>rosids</taxon>
        <taxon>malvids</taxon>
        <taxon>Brassicales</taxon>
        <taxon>Brassicaceae</taxon>
        <taxon>Brassiceae</taxon>
        <taxon>Brassica</taxon>
    </lineage>
</organism>
<accession>A0A8S9H561</accession>
<proteinExistence type="predicted"/>
<evidence type="ECO:0000313" key="2">
    <source>
        <dbReference type="EMBL" id="KAF2553263.1"/>
    </source>
</evidence>
<protein>
    <submittedName>
        <fullName evidence="2">Uncharacterized protein</fullName>
    </submittedName>
</protein>
<dbReference type="AlphaFoldDB" id="A0A8S9H561"/>
<dbReference type="EMBL" id="QGKW02001988">
    <property type="protein sequence ID" value="KAF2553263.1"/>
    <property type="molecule type" value="Genomic_DNA"/>
</dbReference>
<reference evidence="2" key="1">
    <citation type="submission" date="2019-12" db="EMBL/GenBank/DDBJ databases">
        <title>Genome sequencing and annotation of Brassica cretica.</title>
        <authorList>
            <person name="Studholme D.J."/>
            <person name="Sarris P.F."/>
        </authorList>
    </citation>
    <scope>NUCLEOTIDE SEQUENCE</scope>
    <source>
        <strain evidence="2">PFS-001/15</strain>
        <tissue evidence="2">Leaf</tissue>
    </source>
</reference>
<name>A0A8S9H561_BRACR</name>
<sequence>MLIRSRKATPSSLIANKQPHKKRKMGRPITLTVPPAALSVSCSTHSYDTRIPVFSHCNTSESNTLKTINQERLMATGSARSARQLRMAICKEKKRARSAGSSSASAEFDITQQQLLPAGQKDHVKMISRHMTSGNWSHVHPVKHCYGMLKHLEFRQTEIASISVFVVREVV</sequence>
<dbReference type="Proteomes" id="UP000712281">
    <property type="component" value="Unassembled WGS sequence"/>
</dbReference>